<dbReference type="RefSeq" id="WP_143126423.1">
    <property type="nucleotide sequence ID" value="NZ_VJMG01000048.1"/>
</dbReference>
<organism evidence="1 2">
    <name type="scientific">Rhizobium straminoryzae</name>
    <dbReference type="NCBI Taxonomy" id="1387186"/>
    <lineage>
        <taxon>Bacteria</taxon>
        <taxon>Pseudomonadati</taxon>
        <taxon>Pseudomonadota</taxon>
        <taxon>Alphaproteobacteria</taxon>
        <taxon>Hyphomicrobiales</taxon>
        <taxon>Rhizobiaceae</taxon>
        <taxon>Rhizobium/Agrobacterium group</taxon>
        <taxon>Rhizobium</taxon>
    </lineage>
</organism>
<dbReference type="PANTHER" id="PTHR36931:SF1">
    <property type="entry name" value="UPF0153 PROTEIN YEIW"/>
    <property type="match status" value="1"/>
</dbReference>
<dbReference type="EMBL" id="VJMG01000048">
    <property type="protein sequence ID" value="TRL36884.1"/>
    <property type="molecule type" value="Genomic_DNA"/>
</dbReference>
<dbReference type="AlphaFoldDB" id="A0A549T4U7"/>
<evidence type="ECO:0000313" key="1">
    <source>
        <dbReference type="EMBL" id="TRL36884.1"/>
    </source>
</evidence>
<gene>
    <name evidence="1" type="ORF">FNA46_17100</name>
</gene>
<dbReference type="InterPro" id="IPR052572">
    <property type="entry name" value="UPF0153_domain"/>
</dbReference>
<protein>
    <recommendedName>
        <fullName evidence="3">YkgJ family cysteine cluster protein</fullName>
    </recommendedName>
</protein>
<reference evidence="1 2" key="1">
    <citation type="submission" date="2019-07" db="EMBL/GenBank/DDBJ databases">
        <title>Ln-dependent methylotrophs.</title>
        <authorList>
            <person name="Tani A."/>
        </authorList>
    </citation>
    <scope>NUCLEOTIDE SEQUENCE [LARGE SCALE GENOMIC DNA]</scope>
    <source>
        <strain evidence="1 2">SM12</strain>
    </source>
</reference>
<evidence type="ECO:0000313" key="2">
    <source>
        <dbReference type="Proteomes" id="UP000316801"/>
    </source>
</evidence>
<dbReference type="PANTHER" id="PTHR36931">
    <property type="entry name" value="UPF0153 PROTEIN YEIW"/>
    <property type="match status" value="1"/>
</dbReference>
<proteinExistence type="predicted"/>
<dbReference type="Proteomes" id="UP000316801">
    <property type="component" value="Unassembled WGS sequence"/>
</dbReference>
<sequence length="133" mass="14626">MPLAGRSCGTCTLCCDLPEIAALDKPANRLCRHGIAEKGCSIYERRPALCRDFLCLWRTDPSLGPEWKPDKAGLMIYRQGPQTTVLVRPDQPDAAAREPYASGLRLLAGQAEAAGGYLIIYVGEKVRRLRPID</sequence>
<name>A0A549T4U7_9HYPH</name>
<keyword evidence="2" id="KW-1185">Reference proteome</keyword>
<accession>A0A549T4U7</accession>
<comment type="caution">
    <text evidence="1">The sequence shown here is derived from an EMBL/GenBank/DDBJ whole genome shotgun (WGS) entry which is preliminary data.</text>
</comment>
<evidence type="ECO:0008006" key="3">
    <source>
        <dbReference type="Google" id="ProtNLM"/>
    </source>
</evidence>